<dbReference type="InterPro" id="IPR043129">
    <property type="entry name" value="ATPase_NBD"/>
</dbReference>
<sequence length="456" mass="48808">MPETVRTVAVVDIGKSNAKVALVDLASLGETVVARTANGVVESGPYPHFDTERLWSFILDGLTRARHLAMPDAIVVTAHGGSGILLAADGTLALPMLDYEYSGPETVAAEYDALRPAFAEAGSPRLPGGLNVGAQFFWQSRAFPDAFARVSTILMYPQYWAFRLCGVAANEATSLGAHTDLWDPHRRDFSSMVDRLGWRKLMAPVRKAGDRLGMLRSGIAERIGFPEDTPVFCGIHDSNASLYPHLLARPAPFTVVSTGTWVIVMAVGGETKVLDPARDTLINVNAFRDPVPSARFMGGREFSLLLGDKPVTPDEADIARVLDTPMLLTPSTDQGSGPFQHRTAEWLPAEATEPGERFAAVSFYLAMMTATCLDLIGAQGDTVVEGPFGQNRCFARMLATASGRPVVVSKGSTGTSIGAALLCARETPSGLATGDTVIAPEPAWSTYAERWRAAVK</sequence>
<dbReference type="PANTHER" id="PTHR43095">
    <property type="entry name" value="SUGAR KINASE"/>
    <property type="match status" value="1"/>
</dbReference>
<dbReference type="AlphaFoldDB" id="A0A2P7S2B9"/>
<keyword evidence="2" id="KW-0808">Transferase</keyword>
<proteinExistence type="inferred from homology"/>
<feature type="domain" description="Carbohydrate kinase FGGY C-terminal" evidence="5">
    <location>
        <begin position="251"/>
        <end position="426"/>
    </location>
</feature>
<keyword evidence="7" id="KW-1185">Reference proteome</keyword>
<dbReference type="InterPro" id="IPR049382">
    <property type="entry name" value="FGGY_C_2"/>
</dbReference>
<name>A0A2P7S2B9_9HYPH</name>
<dbReference type="RefSeq" id="WP_106774122.1">
    <property type="nucleotide sequence ID" value="NZ_PXYK01000021.1"/>
</dbReference>
<dbReference type="Proteomes" id="UP000241229">
    <property type="component" value="Unassembled WGS sequence"/>
</dbReference>
<gene>
    <name evidence="6" type="ORF">C7I84_20655</name>
</gene>
<reference evidence="6 7" key="1">
    <citation type="submission" date="2018-03" db="EMBL/GenBank/DDBJ databases">
        <title>The draft genome of Mesorhizobium sp. 6GN-30.</title>
        <authorList>
            <person name="Liu L."/>
            <person name="Li L."/>
            <person name="Wang T."/>
            <person name="Zhang X."/>
            <person name="Liang L."/>
        </authorList>
    </citation>
    <scope>NUCLEOTIDE SEQUENCE [LARGE SCALE GENOMIC DNA]</scope>
    <source>
        <strain evidence="6 7">6GN30</strain>
    </source>
</reference>
<dbReference type="Pfam" id="PF21546">
    <property type="entry name" value="FGGY_C_2"/>
    <property type="match status" value="1"/>
</dbReference>
<organism evidence="6 7">
    <name type="scientific">Kumtagia ephedrae</name>
    <dbReference type="NCBI Taxonomy" id="2116701"/>
    <lineage>
        <taxon>Bacteria</taxon>
        <taxon>Pseudomonadati</taxon>
        <taxon>Pseudomonadota</taxon>
        <taxon>Alphaproteobacteria</taxon>
        <taxon>Hyphomicrobiales</taxon>
        <taxon>Phyllobacteriaceae</taxon>
        <taxon>Kumtagia</taxon>
    </lineage>
</organism>
<evidence type="ECO:0000259" key="5">
    <source>
        <dbReference type="Pfam" id="PF21546"/>
    </source>
</evidence>
<comment type="similarity">
    <text evidence="1">Belongs to the FGGY kinase family.</text>
</comment>
<keyword evidence="3 6" id="KW-0418">Kinase</keyword>
<evidence type="ECO:0000256" key="2">
    <source>
        <dbReference type="ARBA" id="ARBA00022679"/>
    </source>
</evidence>
<comment type="caution">
    <text evidence="6">The sequence shown here is derived from an EMBL/GenBank/DDBJ whole genome shotgun (WGS) entry which is preliminary data.</text>
</comment>
<evidence type="ECO:0000256" key="1">
    <source>
        <dbReference type="ARBA" id="ARBA00009156"/>
    </source>
</evidence>
<accession>A0A2P7S2B9</accession>
<feature type="domain" description="Carbohydrate kinase FGGY N-terminal" evidence="4">
    <location>
        <begin position="137"/>
        <end position="242"/>
    </location>
</feature>
<dbReference type="PANTHER" id="PTHR43095:SF5">
    <property type="entry name" value="XYLULOSE KINASE"/>
    <property type="match status" value="1"/>
</dbReference>
<evidence type="ECO:0000259" key="4">
    <source>
        <dbReference type="Pfam" id="PF00370"/>
    </source>
</evidence>
<dbReference type="InterPro" id="IPR018484">
    <property type="entry name" value="FGGY_N"/>
</dbReference>
<dbReference type="Gene3D" id="3.30.420.40">
    <property type="match status" value="2"/>
</dbReference>
<dbReference type="OrthoDB" id="9786272at2"/>
<dbReference type="CDD" id="cd07772">
    <property type="entry name" value="ASKHA_NBD_FGGY_NaCK-like"/>
    <property type="match status" value="1"/>
</dbReference>
<dbReference type="EMBL" id="PXYK01000021">
    <property type="protein sequence ID" value="PSJ56593.1"/>
    <property type="molecule type" value="Genomic_DNA"/>
</dbReference>
<dbReference type="GO" id="GO:0005975">
    <property type="term" value="P:carbohydrate metabolic process"/>
    <property type="evidence" value="ECO:0007669"/>
    <property type="project" value="InterPro"/>
</dbReference>
<evidence type="ECO:0000313" key="7">
    <source>
        <dbReference type="Proteomes" id="UP000241229"/>
    </source>
</evidence>
<protein>
    <submittedName>
        <fullName evidence="6">Carbohydrate kinase</fullName>
    </submittedName>
</protein>
<evidence type="ECO:0000313" key="6">
    <source>
        <dbReference type="EMBL" id="PSJ56593.1"/>
    </source>
</evidence>
<dbReference type="SUPFAM" id="SSF53067">
    <property type="entry name" value="Actin-like ATPase domain"/>
    <property type="match status" value="2"/>
</dbReference>
<evidence type="ECO:0000256" key="3">
    <source>
        <dbReference type="ARBA" id="ARBA00022777"/>
    </source>
</evidence>
<dbReference type="InterPro" id="IPR050406">
    <property type="entry name" value="FGGY_Carb_Kinase"/>
</dbReference>
<dbReference type="GO" id="GO:0016301">
    <property type="term" value="F:kinase activity"/>
    <property type="evidence" value="ECO:0007669"/>
    <property type="project" value="UniProtKB-KW"/>
</dbReference>
<dbReference type="Pfam" id="PF00370">
    <property type="entry name" value="FGGY_N"/>
    <property type="match status" value="1"/>
</dbReference>